<dbReference type="PROSITE" id="PS00615">
    <property type="entry name" value="C_TYPE_LECTIN_1"/>
    <property type="match status" value="1"/>
</dbReference>
<dbReference type="PANTHER" id="PTHR45784:SF5">
    <property type="entry name" value="C-TYPE LECTIN DOMAIN FAMILY 20 MEMBER A-RELATED"/>
    <property type="match status" value="1"/>
</dbReference>
<keyword evidence="4" id="KW-1185">Reference proteome</keyword>
<protein>
    <submittedName>
        <fullName evidence="3">CL20A protein</fullName>
    </submittedName>
</protein>
<dbReference type="Proteomes" id="UP001166052">
    <property type="component" value="Unassembled WGS sequence"/>
</dbReference>
<dbReference type="InterPro" id="IPR001304">
    <property type="entry name" value="C-type_lectin-like"/>
</dbReference>
<accession>A0ABS2YZX1</accession>
<evidence type="ECO:0000259" key="2">
    <source>
        <dbReference type="PROSITE" id="PS50041"/>
    </source>
</evidence>
<sequence length="208" mass="24108">NYTDLVSIRNESENKKIMKEAQGSPFWTGLFNDGWTWSDGGNSAFRNWASYWNVYSEDWTSELCGMIRFNGDWNVYQCNYRSFFFCSNRVCGPSSCTTTYIFVSVALSWYDAQKYCRSHYTDLATVDNQAVNNQVIQVKTNDGWIGLRHGNDTWQWSNGDKITYTKWSPSCYCAQVQSDGSWRDSSCSEQISFMCYNGKYISYDILLS</sequence>
<gene>
    <name evidence="3" type="primary">Clec20a</name>
    <name evidence="3" type="ORF">GTO92_0017055</name>
</gene>
<reference evidence="3" key="1">
    <citation type="journal article" date="2021" name="Cell">
        <title>Tracing the genetic footprints of vertebrate landing in non-teleost ray-finned fishes.</title>
        <authorList>
            <person name="Bi X."/>
            <person name="Wang K."/>
            <person name="Yang L."/>
            <person name="Pan H."/>
            <person name="Jiang H."/>
            <person name="Wei Q."/>
            <person name="Fang M."/>
            <person name="Yu H."/>
            <person name="Zhu C."/>
            <person name="Cai Y."/>
            <person name="He Y."/>
            <person name="Gan X."/>
            <person name="Zeng H."/>
            <person name="Yu D."/>
            <person name="Zhu Y."/>
            <person name="Jiang H."/>
            <person name="Qiu Q."/>
            <person name="Yang H."/>
            <person name="Zhang Y.E."/>
            <person name="Wang W."/>
            <person name="Zhu M."/>
            <person name="He S."/>
            <person name="Zhang G."/>
        </authorList>
    </citation>
    <scope>NUCLEOTIDE SEQUENCE</scope>
    <source>
        <strain evidence="3">Bchr_001</strain>
    </source>
</reference>
<evidence type="ECO:0000256" key="1">
    <source>
        <dbReference type="ARBA" id="ARBA00023157"/>
    </source>
</evidence>
<name>A0ABS2YZX1_POLSE</name>
<comment type="caution">
    <text evidence="3">The sequence shown here is derived from an EMBL/GenBank/DDBJ whole genome shotgun (WGS) entry which is preliminary data.</text>
</comment>
<dbReference type="SMART" id="SM00034">
    <property type="entry name" value="CLECT"/>
    <property type="match status" value="1"/>
</dbReference>
<organism evidence="3 4">
    <name type="scientific">Polypterus senegalus</name>
    <name type="common">Senegal bichir</name>
    <dbReference type="NCBI Taxonomy" id="55291"/>
    <lineage>
        <taxon>Eukaryota</taxon>
        <taxon>Metazoa</taxon>
        <taxon>Chordata</taxon>
        <taxon>Craniata</taxon>
        <taxon>Vertebrata</taxon>
        <taxon>Euteleostomi</taxon>
        <taxon>Actinopterygii</taxon>
        <taxon>Polypteriformes</taxon>
        <taxon>Polypteridae</taxon>
        <taxon>Polypterus</taxon>
    </lineage>
</organism>
<dbReference type="InterPro" id="IPR018378">
    <property type="entry name" value="C-type_lectin_CS"/>
</dbReference>
<dbReference type="SUPFAM" id="SSF56436">
    <property type="entry name" value="C-type lectin-like"/>
    <property type="match status" value="2"/>
</dbReference>
<dbReference type="PANTHER" id="PTHR45784">
    <property type="entry name" value="C-TYPE LECTIN DOMAIN FAMILY 20 MEMBER A-RELATED"/>
    <property type="match status" value="1"/>
</dbReference>
<dbReference type="Gene3D" id="3.10.100.10">
    <property type="entry name" value="Mannose-Binding Protein A, subunit A"/>
    <property type="match status" value="2"/>
</dbReference>
<dbReference type="Pfam" id="PF00059">
    <property type="entry name" value="Lectin_C"/>
    <property type="match status" value="2"/>
</dbReference>
<dbReference type="EMBL" id="JAAWVN010015344">
    <property type="protein sequence ID" value="MBN3292097.1"/>
    <property type="molecule type" value="Genomic_DNA"/>
</dbReference>
<proteinExistence type="predicted"/>
<dbReference type="InterPro" id="IPR016187">
    <property type="entry name" value="CTDL_fold"/>
</dbReference>
<keyword evidence="1" id="KW-1015">Disulfide bond</keyword>
<dbReference type="PROSITE" id="PS50041">
    <property type="entry name" value="C_TYPE_LECTIN_2"/>
    <property type="match status" value="2"/>
</dbReference>
<feature type="non-terminal residue" evidence="3">
    <location>
        <position position="1"/>
    </location>
</feature>
<feature type="non-terminal residue" evidence="3">
    <location>
        <position position="208"/>
    </location>
</feature>
<dbReference type="InterPro" id="IPR016186">
    <property type="entry name" value="C-type_lectin-like/link_sf"/>
</dbReference>
<feature type="domain" description="C-type lectin" evidence="2">
    <location>
        <begin position="1"/>
        <end position="87"/>
    </location>
</feature>
<evidence type="ECO:0000313" key="3">
    <source>
        <dbReference type="EMBL" id="MBN3292097.1"/>
    </source>
</evidence>
<evidence type="ECO:0000313" key="4">
    <source>
        <dbReference type="Proteomes" id="UP001166052"/>
    </source>
</evidence>
<feature type="domain" description="C-type lectin" evidence="2">
    <location>
        <begin position="100"/>
        <end position="196"/>
    </location>
</feature>